<evidence type="ECO:0000313" key="2">
    <source>
        <dbReference type="EMBL" id="MBP2181829.1"/>
    </source>
</evidence>
<proteinExistence type="predicted"/>
<protein>
    <recommendedName>
        <fullName evidence="4">Proteins of 100 residues with WXG</fullName>
    </recommendedName>
</protein>
<evidence type="ECO:0000256" key="1">
    <source>
        <dbReference type="SAM" id="MobiDB-lite"/>
    </source>
</evidence>
<reference evidence="2 3" key="1">
    <citation type="submission" date="2021-03" db="EMBL/GenBank/DDBJ databases">
        <title>Sequencing the genomes of 1000 actinobacteria strains.</title>
        <authorList>
            <person name="Klenk H.-P."/>
        </authorList>
    </citation>
    <scope>NUCLEOTIDE SEQUENCE [LARGE SCALE GENOMIC DNA]</scope>
    <source>
        <strain evidence="2 3">DSM 45510</strain>
    </source>
</reference>
<sequence length="353" mass="37449">MDDNYFSALDAEGVGTTDWGDYENNRETHLEGIGEDLLDGANDALDAIDVLRWTEMFLPEEVFEEMRKTVAGVYREFSEADIDRDSDAGLQALINEHDKIWKALIDGSMSELDQAEKRLEHWRGEAANDVKAYLGNLAHTYDRIGTKITVLESDVVAAREAIASARGDLTKLGESFKAVAEKYQEDQSKKSESATMKVLGAAFAGTVAGLLTVATAGAGAAAGAAVLSATAKGAIIAGNVAGSAISAAIANASEIRGDSASDLYESFIENTDKLRQGMIDAMADLAQQIDIEAEDLPKVPPPPDVSPGDSFDPDAFETERLDKDTERKVRDSGVDIAPDGSADSAAGSPAPLT</sequence>
<keyword evidence="3" id="KW-1185">Reference proteome</keyword>
<evidence type="ECO:0000313" key="3">
    <source>
        <dbReference type="Proteomes" id="UP000741013"/>
    </source>
</evidence>
<accession>A0ABS4PQX2</accession>
<feature type="compositionally biased region" description="Low complexity" evidence="1">
    <location>
        <begin position="337"/>
        <end position="353"/>
    </location>
</feature>
<feature type="compositionally biased region" description="Basic and acidic residues" evidence="1">
    <location>
        <begin position="317"/>
        <end position="333"/>
    </location>
</feature>
<comment type="caution">
    <text evidence="2">The sequence shown here is derived from an EMBL/GenBank/DDBJ whole genome shotgun (WGS) entry which is preliminary data.</text>
</comment>
<evidence type="ECO:0008006" key="4">
    <source>
        <dbReference type="Google" id="ProtNLM"/>
    </source>
</evidence>
<organism evidence="2 3">
    <name type="scientific">Amycolatopsis magusensis</name>
    <dbReference type="NCBI Taxonomy" id="882444"/>
    <lineage>
        <taxon>Bacteria</taxon>
        <taxon>Bacillati</taxon>
        <taxon>Actinomycetota</taxon>
        <taxon>Actinomycetes</taxon>
        <taxon>Pseudonocardiales</taxon>
        <taxon>Pseudonocardiaceae</taxon>
        <taxon>Amycolatopsis</taxon>
    </lineage>
</organism>
<name>A0ABS4PQX2_9PSEU</name>
<dbReference type="RefSeq" id="WP_209665198.1">
    <property type="nucleotide sequence ID" value="NZ_JAGGMS010000001.1"/>
</dbReference>
<feature type="region of interest" description="Disordered" evidence="1">
    <location>
        <begin position="295"/>
        <end position="353"/>
    </location>
</feature>
<dbReference type="EMBL" id="JAGGMS010000001">
    <property type="protein sequence ID" value="MBP2181829.1"/>
    <property type="molecule type" value="Genomic_DNA"/>
</dbReference>
<dbReference type="Proteomes" id="UP000741013">
    <property type="component" value="Unassembled WGS sequence"/>
</dbReference>
<gene>
    <name evidence="2" type="ORF">JOM49_003355</name>
</gene>